<name>A0A0F9P6U6_9ZZZZ</name>
<accession>A0A0F9P6U6</accession>
<dbReference type="AlphaFoldDB" id="A0A0F9P6U6"/>
<evidence type="ECO:0000259" key="3">
    <source>
        <dbReference type="Pfam" id="PF00294"/>
    </source>
</evidence>
<proteinExistence type="predicted"/>
<dbReference type="GO" id="GO:0016301">
    <property type="term" value="F:kinase activity"/>
    <property type="evidence" value="ECO:0007669"/>
    <property type="project" value="UniProtKB-KW"/>
</dbReference>
<evidence type="ECO:0000256" key="2">
    <source>
        <dbReference type="ARBA" id="ARBA00022777"/>
    </source>
</evidence>
<dbReference type="Gene3D" id="3.40.1190.20">
    <property type="match status" value="1"/>
</dbReference>
<evidence type="ECO:0000313" key="4">
    <source>
        <dbReference type="EMBL" id="KKN25774.1"/>
    </source>
</evidence>
<keyword evidence="2" id="KW-0418">Kinase</keyword>
<dbReference type="EMBL" id="LAZR01002774">
    <property type="protein sequence ID" value="KKN25774.1"/>
    <property type="molecule type" value="Genomic_DNA"/>
</dbReference>
<dbReference type="InterPro" id="IPR029056">
    <property type="entry name" value="Ribokinase-like"/>
</dbReference>
<dbReference type="PANTHER" id="PTHR42774:SF3">
    <property type="entry name" value="KETOHEXOKINASE"/>
    <property type="match status" value="1"/>
</dbReference>
<dbReference type="InterPro" id="IPR011611">
    <property type="entry name" value="PfkB_dom"/>
</dbReference>
<dbReference type="InterPro" id="IPR052562">
    <property type="entry name" value="Ketohexokinase-related"/>
</dbReference>
<evidence type="ECO:0000256" key="1">
    <source>
        <dbReference type="ARBA" id="ARBA00022679"/>
    </source>
</evidence>
<gene>
    <name evidence="4" type="ORF">LCGC14_0881380</name>
</gene>
<reference evidence="4" key="1">
    <citation type="journal article" date="2015" name="Nature">
        <title>Complex archaea that bridge the gap between prokaryotes and eukaryotes.</title>
        <authorList>
            <person name="Spang A."/>
            <person name="Saw J.H."/>
            <person name="Jorgensen S.L."/>
            <person name="Zaremba-Niedzwiedzka K."/>
            <person name="Martijn J."/>
            <person name="Lind A.E."/>
            <person name="van Eijk R."/>
            <person name="Schleper C."/>
            <person name="Guy L."/>
            <person name="Ettema T.J."/>
        </authorList>
    </citation>
    <scope>NUCLEOTIDE SEQUENCE</scope>
</reference>
<feature type="domain" description="Carbohydrate kinase PfkB" evidence="3">
    <location>
        <begin position="1"/>
        <end position="280"/>
    </location>
</feature>
<dbReference type="SUPFAM" id="SSF53613">
    <property type="entry name" value="Ribokinase-like"/>
    <property type="match status" value="1"/>
</dbReference>
<dbReference type="InterPro" id="IPR002173">
    <property type="entry name" value="Carboh/pur_kinase_PfkB_CS"/>
</dbReference>
<dbReference type="Pfam" id="PF00294">
    <property type="entry name" value="PfkB"/>
    <property type="match status" value="1"/>
</dbReference>
<sequence length="287" mass="31977">MAKILAVGIATIDIVNLVSAYPEEDDEIRVVSQRISRGGNATNTLVVLSQLAHQCAWTGVLIDESDAKIVTDDLDRYQIDYQSCSMLAEGKLPTSYITLSEQTASRTIIHHRDCPELSFSSFSTIDLTRYDWIHFEGRNIDELEKMLRWTKEHHPSIPCSLEIEKPRPGIEDLFAFADVLLFSKPYARHVGYESPEQFLETMNYDAIMTCSWGEQGAWLKQGKQSIHHPALEVNRLVDTLGAGDTFNAGIISGLVNHYSIEKTLADACHLAGIKCGQLGFDNVVSSS</sequence>
<dbReference type="PANTHER" id="PTHR42774">
    <property type="entry name" value="PHOSPHOTRANSFERASE SYSTEM TRANSPORT PROTEIN"/>
    <property type="match status" value="1"/>
</dbReference>
<organism evidence="4">
    <name type="scientific">marine sediment metagenome</name>
    <dbReference type="NCBI Taxonomy" id="412755"/>
    <lineage>
        <taxon>unclassified sequences</taxon>
        <taxon>metagenomes</taxon>
        <taxon>ecological metagenomes</taxon>
    </lineage>
</organism>
<keyword evidence="1" id="KW-0808">Transferase</keyword>
<dbReference type="PROSITE" id="PS00584">
    <property type="entry name" value="PFKB_KINASES_2"/>
    <property type="match status" value="1"/>
</dbReference>
<protein>
    <recommendedName>
        <fullName evidence="3">Carbohydrate kinase PfkB domain-containing protein</fullName>
    </recommendedName>
</protein>
<comment type="caution">
    <text evidence="4">The sequence shown here is derived from an EMBL/GenBank/DDBJ whole genome shotgun (WGS) entry which is preliminary data.</text>
</comment>